<reference evidence="3 5" key="2">
    <citation type="submission" date="2018-12" db="EMBL/GenBank/DDBJ databases">
        <authorList>
            <person name="hu s."/>
            <person name="Xu Y."/>
            <person name="Xu B."/>
            <person name="Li F."/>
        </authorList>
    </citation>
    <scope>NUCLEOTIDE SEQUENCE [LARGE SCALE GENOMIC DNA]</scope>
    <source>
        <strain evidence="3 5">KSW2-17</strain>
    </source>
</reference>
<dbReference type="AlphaFoldDB" id="A0A2P8GTQ1"/>
<comment type="caution">
    <text evidence="2">The sequence shown here is derived from an EMBL/GenBank/DDBJ whole genome shotgun (WGS) entry which is preliminary data.</text>
</comment>
<evidence type="ECO:0000313" key="3">
    <source>
        <dbReference type="EMBL" id="RUQ84648.1"/>
    </source>
</evidence>
<keyword evidence="1" id="KW-0812">Transmembrane</keyword>
<feature type="transmembrane region" description="Helical" evidence="1">
    <location>
        <begin position="52"/>
        <end position="73"/>
    </location>
</feature>
<dbReference type="Proteomes" id="UP000241203">
    <property type="component" value="Unassembled WGS sequence"/>
</dbReference>
<evidence type="ECO:0000313" key="2">
    <source>
        <dbReference type="EMBL" id="PSL37325.1"/>
    </source>
</evidence>
<keyword evidence="5" id="KW-1185">Reference proteome</keyword>
<keyword evidence="1" id="KW-0472">Membrane</keyword>
<sequence length="90" mass="10196">MATPSRRSRLWAIVFFVALGVAFIAYSSYRWATSDAADLESWSTGRGISLPGWGWIVLGYVCGLALLVFVAWATRWRRDRPSITSERPRE</sequence>
<accession>A0A2P8GTQ1</accession>
<dbReference type="EMBL" id="RZGY01000002">
    <property type="protein sequence ID" value="RUQ84648.1"/>
    <property type="molecule type" value="Genomic_DNA"/>
</dbReference>
<dbReference type="Proteomes" id="UP000268291">
    <property type="component" value="Unassembled WGS sequence"/>
</dbReference>
<evidence type="ECO:0000256" key="1">
    <source>
        <dbReference type="SAM" id="Phobius"/>
    </source>
</evidence>
<dbReference type="RefSeq" id="WP_106562478.1">
    <property type="nucleotide sequence ID" value="NZ_PYAU01000001.1"/>
</dbReference>
<evidence type="ECO:0000313" key="5">
    <source>
        <dbReference type="Proteomes" id="UP000268291"/>
    </source>
</evidence>
<proteinExistence type="predicted"/>
<gene>
    <name evidence="2" type="ORF">CLV49_0932</name>
    <name evidence="3" type="ORF">ELQ93_13690</name>
</gene>
<feature type="transmembrane region" description="Helical" evidence="1">
    <location>
        <begin position="12"/>
        <end position="32"/>
    </location>
</feature>
<protein>
    <submittedName>
        <fullName evidence="2">Uncharacterized protein</fullName>
    </submittedName>
</protein>
<reference evidence="2 4" key="1">
    <citation type="submission" date="2018-03" db="EMBL/GenBank/DDBJ databases">
        <title>Genomic Encyclopedia of Archaeal and Bacterial Type Strains, Phase II (KMG-II): from individual species to whole genera.</title>
        <authorList>
            <person name="Goeker M."/>
        </authorList>
    </citation>
    <scope>NUCLEOTIDE SEQUENCE [LARGE SCALE GENOMIC DNA]</scope>
    <source>
        <strain evidence="2 4">DSM 21548</strain>
    </source>
</reference>
<organism evidence="2 4">
    <name type="scientific">Labedella gwakjiensis</name>
    <dbReference type="NCBI Taxonomy" id="390269"/>
    <lineage>
        <taxon>Bacteria</taxon>
        <taxon>Bacillati</taxon>
        <taxon>Actinomycetota</taxon>
        <taxon>Actinomycetes</taxon>
        <taxon>Micrococcales</taxon>
        <taxon>Microbacteriaceae</taxon>
        <taxon>Labedella</taxon>
    </lineage>
</organism>
<name>A0A2P8GTQ1_9MICO</name>
<evidence type="ECO:0000313" key="4">
    <source>
        <dbReference type="Proteomes" id="UP000241203"/>
    </source>
</evidence>
<dbReference type="EMBL" id="PYAU01000001">
    <property type="protein sequence ID" value="PSL37325.1"/>
    <property type="molecule type" value="Genomic_DNA"/>
</dbReference>
<keyword evidence="1" id="KW-1133">Transmembrane helix</keyword>